<dbReference type="Proteomes" id="UP000279841">
    <property type="component" value="Chromosome"/>
</dbReference>
<evidence type="ECO:0000313" key="3">
    <source>
        <dbReference type="EMBL" id="VCU54456.1"/>
    </source>
</evidence>
<dbReference type="RefSeq" id="WP_124105415.1">
    <property type="nucleotide sequence ID" value="NZ_LR027517.1"/>
</dbReference>
<accession>A0A3P4AUY1</accession>
<dbReference type="GO" id="GO:0043709">
    <property type="term" value="P:cell adhesion involved in single-species biofilm formation"/>
    <property type="evidence" value="ECO:0007669"/>
    <property type="project" value="TreeGrafter"/>
</dbReference>
<dbReference type="PROSITE" id="PS50887">
    <property type="entry name" value="GGDEF"/>
    <property type="match status" value="1"/>
</dbReference>
<keyword evidence="1" id="KW-1133">Transmembrane helix</keyword>
<dbReference type="NCBIfam" id="TIGR00254">
    <property type="entry name" value="GGDEF"/>
    <property type="match status" value="1"/>
</dbReference>
<organism evidence="3 4">
    <name type="scientific">Thermus thermophilus</name>
    <dbReference type="NCBI Taxonomy" id="274"/>
    <lineage>
        <taxon>Bacteria</taxon>
        <taxon>Thermotogati</taxon>
        <taxon>Deinococcota</taxon>
        <taxon>Deinococci</taxon>
        <taxon>Thermales</taxon>
        <taxon>Thermaceae</taxon>
        <taxon>Thermus</taxon>
    </lineage>
</organism>
<dbReference type="Pfam" id="PF00990">
    <property type="entry name" value="GGDEF"/>
    <property type="match status" value="1"/>
</dbReference>
<feature type="transmembrane region" description="Helical" evidence="1">
    <location>
        <begin position="86"/>
        <end position="106"/>
    </location>
</feature>
<protein>
    <submittedName>
        <fullName evidence="3">Diguanylate cyclase VdcA</fullName>
    </submittedName>
</protein>
<feature type="transmembrane region" description="Helical" evidence="1">
    <location>
        <begin position="118"/>
        <end position="135"/>
    </location>
</feature>
<evidence type="ECO:0000313" key="4">
    <source>
        <dbReference type="Proteomes" id="UP000279841"/>
    </source>
</evidence>
<dbReference type="FunFam" id="3.30.70.270:FF:000001">
    <property type="entry name" value="Diguanylate cyclase domain protein"/>
    <property type="match status" value="1"/>
</dbReference>
<dbReference type="InterPro" id="IPR000160">
    <property type="entry name" value="GGDEF_dom"/>
</dbReference>
<feature type="transmembrane region" description="Helical" evidence="1">
    <location>
        <begin position="30"/>
        <end position="48"/>
    </location>
</feature>
<dbReference type="GO" id="GO:1902201">
    <property type="term" value="P:negative regulation of bacterial-type flagellum-dependent cell motility"/>
    <property type="evidence" value="ECO:0007669"/>
    <property type="project" value="TreeGrafter"/>
</dbReference>
<keyword evidence="1" id="KW-0472">Membrane</keyword>
<dbReference type="PANTHER" id="PTHR45138:SF9">
    <property type="entry name" value="DIGUANYLATE CYCLASE DGCM-RELATED"/>
    <property type="match status" value="1"/>
</dbReference>
<name>A0A3P4AUY1_THETH</name>
<proteinExistence type="predicted"/>
<dbReference type="InterPro" id="IPR050469">
    <property type="entry name" value="Diguanylate_Cyclase"/>
</dbReference>
<dbReference type="InterPro" id="IPR043128">
    <property type="entry name" value="Rev_trsase/Diguanyl_cyclase"/>
</dbReference>
<keyword evidence="1" id="KW-0812">Transmembrane</keyword>
<dbReference type="SMART" id="SM00267">
    <property type="entry name" value="GGDEF"/>
    <property type="match status" value="1"/>
</dbReference>
<dbReference type="PANTHER" id="PTHR45138">
    <property type="entry name" value="REGULATORY COMPONENTS OF SENSORY TRANSDUCTION SYSTEM"/>
    <property type="match status" value="1"/>
</dbReference>
<feature type="domain" description="GGDEF" evidence="2">
    <location>
        <begin position="233"/>
        <end position="362"/>
    </location>
</feature>
<dbReference type="EMBL" id="LR027517">
    <property type="protein sequence ID" value="VCU54456.1"/>
    <property type="molecule type" value="Genomic_DNA"/>
</dbReference>
<reference evidence="3 4" key="1">
    <citation type="submission" date="2018-10" db="EMBL/GenBank/DDBJ databases">
        <authorList>
            <person name="Peiro R."/>
            <person name="Begona"/>
            <person name="Cbmso G."/>
            <person name="Lopez M."/>
            <person name="Gonzalez S."/>
            <person name="Sacristan E."/>
            <person name="Castillo E."/>
        </authorList>
    </citation>
    <scope>NUCLEOTIDE SEQUENCE [LARGE SCALE GENOMIC DNA]</scope>
    <source>
        <strain evidence="3">TTHNAR1</strain>
    </source>
</reference>
<dbReference type="InterPro" id="IPR029787">
    <property type="entry name" value="Nucleotide_cyclase"/>
</dbReference>
<dbReference type="GO" id="GO:0052621">
    <property type="term" value="F:diguanylate cyclase activity"/>
    <property type="evidence" value="ECO:0007669"/>
    <property type="project" value="TreeGrafter"/>
</dbReference>
<gene>
    <name evidence="3" type="primary">vdcA_2</name>
    <name evidence="3" type="ORF">TTHN1_02273</name>
</gene>
<sequence>MASLKGRYTGLNLSPTLELLDPLNPVRRQMALWLLPLGSLLAGAAYWASRPGGLDPVDRIFLPPMALGFLAFAALLWRFPTSARWAIPGAHALIALYLLSTLIYQLLFKPNPLGLSPAAYWVPFFYFYFSSYLFFPAKRAVRLALLYLLTLFLVALLGLMRNPLQPVHWNALTQFFGANLAYVGLLYLLVRLKEGYMEAQLDAYTDFLTGLRNRRYLELILERELFRLQRYGRPLSLILLDLDGFKAVNDTHGHEVGDRVLRTLAQCLEPHLRRSDRAVRLGGEEFALLLPETPLRQALRLAERLRRAVEAMAVPPVARITASFGVAEARPTDTPLTLLRRADEAMYRAKHRGKNRVEAAPK</sequence>
<feature type="transmembrane region" description="Helical" evidence="1">
    <location>
        <begin position="172"/>
        <end position="190"/>
    </location>
</feature>
<dbReference type="GO" id="GO:0005886">
    <property type="term" value="C:plasma membrane"/>
    <property type="evidence" value="ECO:0007669"/>
    <property type="project" value="TreeGrafter"/>
</dbReference>
<feature type="transmembrane region" description="Helical" evidence="1">
    <location>
        <begin position="60"/>
        <end position="79"/>
    </location>
</feature>
<dbReference type="SUPFAM" id="SSF55073">
    <property type="entry name" value="Nucleotide cyclase"/>
    <property type="match status" value="1"/>
</dbReference>
<dbReference type="Gene3D" id="3.30.70.270">
    <property type="match status" value="1"/>
</dbReference>
<dbReference type="CDD" id="cd01949">
    <property type="entry name" value="GGDEF"/>
    <property type="match status" value="1"/>
</dbReference>
<evidence type="ECO:0000256" key="1">
    <source>
        <dbReference type="SAM" id="Phobius"/>
    </source>
</evidence>
<evidence type="ECO:0000259" key="2">
    <source>
        <dbReference type="PROSITE" id="PS50887"/>
    </source>
</evidence>
<feature type="transmembrane region" description="Helical" evidence="1">
    <location>
        <begin position="142"/>
        <end position="160"/>
    </location>
</feature>
<dbReference type="AlphaFoldDB" id="A0A3P4AUY1"/>